<feature type="region of interest" description="Disordered" evidence="1">
    <location>
        <begin position="140"/>
        <end position="228"/>
    </location>
</feature>
<gene>
    <name evidence="2" type="ORF">BGAL_0602g00040</name>
</gene>
<comment type="caution">
    <text evidence="2">The sequence shown here is derived from an EMBL/GenBank/DDBJ whole genome shotgun (WGS) entry which is preliminary data.</text>
</comment>
<accession>A0A4S8QJ35</accession>
<evidence type="ECO:0000313" key="3">
    <source>
        <dbReference type="Proteomes" id="UP000308671"/>
    </source>
</evidence>
<dbReference type="AlphaFoldDB" id="A0A4S8QJ35"/>
<feature type="compositionally biased region" description="Basic and acidic residues" evidence="1">
    <location>
        <begin position="156"/>
        <end position="172"/>
    </location>
</feature>
<protein>
    <submittedName>
        <fullName evidence="2">Uncharacterized protein</fullName>
    </submittedName>
</protein>
<name>A0A4S8QJ35_9HELO</name>
<evidence type="ECO:0000256" key="1">
    <source>
        <dbReference type="SAM" id="MobiDB-lite"/>
    </source>
</evidence>
<dbReference type="Proteomes" id="UP000308671">
    <property type="component" value="Unassembled WGS sequence"/>
</dbReference>
<proteinExistence type="predicted"/>
<evidence type="ECO:0000313" key="2">
    <source>
        <dbReference type="EMBL" id="THV44638.1"/>
    </source>
</evidence>
<dbReference type="EMBL" id="PQXL01000601">
    <property type="protein sequence ID" value="THV44638.1"/>
    <property type="molecule type" value="Genomic_DNA"/>
</dbReference>
<organism evidence="2 3">
    <name type="scientific">Botrytis galanthina</name>
    <dbReference type="NCBI Taxonomy" id="278940"/>
    <lineage>
        <taxon>Eukaryota</taxon>
        <taxon>Fungi</taxon>
        <taxon>Dikarya</taxon>
        <taxon>Ascomycota</taxon>
        <taxon>Pezizomycotina</taxon>
        <taxon>Leotiomycetes</taxon>
        <taxon>Helotiales</taxon>
        <taxon>Sclerotiniaceae</taxon>
        <taxon>Botrytis</taxon>
    </lineage>
</organism>
<keyword evidence="3" id="KW-1185">Reference proteome</keyword>
<dbReference type="OrthoDB" id="3536614at2759"/>
<sequence length="321" mass="35832">MDMFAKQFPSSMFHFQNMEGSSVQVQAEYADRDPNSNRIQTASLKINLQTLKVSNGSPAELGNNNTNDDVDMSGLDHSVVGIINNLNNRNTRRKQHSSINTGSIHQQAEMARMLQPTIRALQSATDKAINKSKKIGSQGEVFIGPKLPNGRKTLRRLSESDSSRVRREDSAEKKRKRKEMNKTVVNVPNAKPKKEKNKKNGGANGKSKPSEGAVKKRRTRKPKEGKVDHMEYLMERRKLGDTNALAAADKTARSNADEKVDIYGHGLNPADWEAMYQQEYQARTARLRERQARDEQALMSALNGLSLSVARIGGGDYDLIL</sequence>
<reference evidence="2 3" key="1">
    <citation type="submission" date="2017-12" db="EMBL/GenBank/DDBJ databases">
        <title>Comparative genomics of Botrytis spp.</title>
        <authorList>
            <person name="Valero-Jimenez C.A."/>
            <person name="Tapia P."/>
            <person name="Veloso J."/>
            <person name="Silva-Moreno E."/>
            <person name="Staats M."/>
            <person name="Valdes J.H."/>
            <person name="Van Kan J.A.L."/>
        </authorList>
    </citation>
    <scope>NUCLEOTIDE SEQUENCE [LARGE SCALE GENOMIC DNA]</scope>
    <source>
        <strain evidence="2 3">MUCL435</strain>
    </source>
</reference>